<accession>A0A1G9XE49</accession>
<dbReference type="OrthoDB" id="4539099at2"/>
<dbReference type="EMBL" id="LT629701">
    <property type="protein sequence ID" value="SDM94583.1"/>
    <property type="molecule type" value="Genomic_DNA"/>
</dbReference>
<reference evidence="1 2" key="1">
    <citation type="submission" date="2016-10" db="EMBL/GenBank/DDBJ databases">
        <authorList>
            <person name="de Groot N.N."/>
        </authorList>
    </citation>
    <scope>NUCLEOTIDE SEQUENCE [LARGE SCALE GENOMIC DNA]</scope>
    <source>
        <strain evidence="1 2">DSM 44149</strain>
    </source>
</reference>
<dbReference type="AlphaFoldDB" id="A0A1G9XE49"/>
<sequence>MGEELGRWEPAAPAEVAAWFAGFPGPWWIAGGWAIELALNPSTVDSPTSRPHGDIDVMVLREHHLGAHHALPGWELWAADPPGTLRPWPPGQALPTTVHDVWCRPGPEAPWRVQIMIDESAGEEWISRRDNRIRRPLAELGAIISDGLPFLRPEIQLYYKSRDPRDKDEQDFAVVAAHLTAAQRRWLREAIAPDHPWLARLHG</sequence>
<evidence type="ECO:0000313" key="2">
    <source>
        <dbReference type="Proteomes" id="UP000183376"/>
    </source>
</evidence>
<organism evidence="1 2">
    <name type="scientific">Allokutzneria albata</name>
    <name type="common">Kibdelosporangium albatum</name>
    <dbReference type="NCBI Taxonomy" id="211114"/>
    <lineage>
        <taxon>Bacteria</taxon>
        <taxon>Bacillati</taxon>
        <taxon>Actinomycetota</taxon>
        <taxon>Actinomycetes</taxon>
        <taxon>Pseudonocardiales</taxon>
        <taxon>Pseudonocardiaceae</taxon>
        <taxon>Allokutzneria</taxon>
    </lineage>
</organism>
<dbReference type="STRING" id="211114.SAMN04489726_4131"/>
<gene>
    <name evidence="1" type="ORF">SAMN04489726_4131</name>
</gene>
<dbReference type="Proteomes" id="UP000183376">
    <property type="component" value="Chromosome I"/>
</dbReference>
<evidence type="ECO:0000313" key="1">
    <source>
        <dbReference type="EMBL" id="SDM94583.1"/>
    </source>
</evidence>
<protein>
    <recommendedName>
        <fullName evidence="3">Amino acid transporter</fullName>
    </recommendedName>
</protein>
<dbReference type="Gene3D" id="3.30.460.40">
    <property type="match status" value="1"/>
</dbReference>
<keyword evidence="2" id="KW-1185">Reference proteome</keyword>
<evidence type="ECO:0008006" key="3">
    <source>
        <dbReference type="Google" id="ProtNLM"/>
    </source>
</evidence>
<proteinExistence type="predicted"/>
<dbReference type="RefSeq" id="WP_030430517.1">
    <property type="nucleotide sequence ID" value="NZ_JOEF01000013.1"/>
</dbReference>
<name>A0A1G9XE49_ALLAB</name>
<dbReference type="eggNOG" id="COG0346">
    <property type="taxonomic scope" value="Bacteria"/>
</dbReference>